<gene>
    <name evidence="2" type="ORF">CAG72_14940</name>
</gene>
<dbReference type="Proteomes" id="UP000465712">
    <property type="component" value="Unassembled WGS sequence"/>
</dbReference>
<dbReference type="AlphaFoldDB" id="A0A7X4WD06"/>
<feature type="transmembrane region" description="Helical" evidence="1">
    <location>
        <begin position="40"/>
        <end position="57"/>
    </location>
</feature>
<reference evidence="2 3" key="1">
    <citation type="submission" date="2017-05" db="EMBL/GenBank/DDBJ databases">
        <title>High clonality and local adaptation shapes Vibrionaceae linages within an endangered oasis.</title>
        <authorList>
            <person name="Vazquez-Rosas-Landa M."/>
        </authorList>
    </citation>
    <scope>NUCLEOTIDE SEQUENCE [LARGE SCALE GENOMIC DNA]</scope>
    <source>
        <strain evidence="2 3">P46_P4S1P180</strain>
    </source>
</reference>
<evidence type="ECO:0000256" key="1">
    <source>
        <dbReference type="SAM" id="Phobius"/>
    </source>
</evidence>
<comment type="caution">
    <text evidence="2">The sequence shown here is derived from an EMBL/GenBank/DDBJ whole genome shotgun (WGS) entry which is preliminary data.</text>
</comment>
<organism evidence="2 3">
    <name type="scientific">Photobacterium halotolerans</name>
    <dbReference type="NCBI Taxonomy" id="265726"/>
    <lineage>
        <taxon>Bacteria</taxon>
        <taxon>Pseudomonadati</taxon>
        <taxon>Pseudomonadota</taxon>
        <taxon>Gammaproteobacteria</taxon>
        <taxon>Vibrionales</taxon>
        <taxon>Vibrionaceae</taxon>
        <taxon>Photobacterium</taxon>
    </lineage>
</organism>
<proteinExistence type="predicted"/>
<dbReference type="EMBL" id="WXWW01000216">
    <property type="protein sequence ID" value="NAW66507.1"/>
    <property type="molecule type" value="Genomic_DNA"/>
</dbReference>
<dbReference type="RefSeq" id="WP_027251862.1">
    <property type="nucleotide sequence ID" value="NZ_WXWW01000216.1"/>
</dbReference>
<keyword evidence="1" id="KW-1133">Transmembrane helix</keyword>
<evidence type="ECO:0000313" key="3">
    <source>
        <dbReference type="Proteomes" id="UP000465712"/>
    </source>
</evidence>
<keyword evidence="1" id="KW-0472">Membrane</keyword>
<sequence>MASAQDFAVSRQYFIYKADEYRLSRIKNARVKVNTLKDHLLRVFIIGMIVSSVIWFIDPEGMALIFAPFGFITGALSALVTARKYELQIEFEHTDETGLQWITVVKGNKPADMAIFSEQADQLKQQIA</sequence>
<evidence type="ECO:0000313" key="2">
    <source>
        <dbReference type="EMBL" id="NAW66507.1"/>
    </source>
</evidence>
<name>A0A7X4WD06_9GAMM</name>
<feature type="transmembrane region" description="Helical" evidence="1">
    <location>
        <begin position="63"/>
        <end position="82"/>
    </location>
</feature>
<protein>
    <submittedName>
        <fullName evidence="2">Uncharacterized protein</fullName>
    </submittedName>
</protein>
<keyword evidence="1" id="KW-0812">Transmembrane</keyword>
<accession>A0A7X4WD06</accession>